<gene>
    <name evidence="5" type="ORF">BKCO1_5700035</name>
</gene>
<sequence>MALLSPDDLTGRTPSPIATSPGVSHFGLDRRHSAAASSIVSDRSGHQDRHAAALKYLHKKCDQHKWLEPAEDEFGIIEHSAESLGVLLRRPDGTYAAEPMFVSLQVARAVEMLGAMVAFTMSSEVVGQVLQQTPPRQTEILLGPHRRDVSPIVDSLENIVSGRAIIKRDYNMCFCRNERFLLLWGNTVSGILAHGSDIETRLFDLVLGAQMPAPLMAATHRETIAGRGSSVYPGEPQPPYFPTSPIVDFALDEKQKVIASALEREDQGERLFDPERDGLEIPKRPFLLTHAVIVGLAMILVVVLLTEVRYDGNYMRFALLATVPLFASFSLFFMIVITGSVFQLFGPLSGVQGNSMFYSANAPKLGRQPDYELPHVTIQMPVYKEGLKGVIIPTVETLLKAVKHYEEHGGTASIYVNDDGMRLVNEDLQQARKAYYELNDIGWCARPKHNENPDATKGEIHFVRKGQFKKASNMNYCLDFSLRVEDELQSMLGVVCAERGCTQDDLSIDDETSLYEQARDAIVETDQGRTWAGGNVRLGELILIIDSDTRVPEDCLLYGALEMHESPEVALLQHASGILQVVNNVFENGITYFTNLIYTSIQFAVGNGDCAPFVGHNTFIRWKAIQSISWFDDADQMTKFWSDSHVSEDFDVSLRLQMSNFVVRLATYHSGGFKEGVSLTVYDELARWEKYAYGCNELVFHPLLHWPTHGPLTPLFRRFLASNIKITSKVTILAYIGTYYAIASAIPLTLANYLLVGWAGASVDQFYLTSWQIFVGMAAVFNVLSPLGYAMLRHRLGQATFFAALLETAKWTPMFLLFFGGVSFHLAKAILCHFLGVRMEWTTTAKELAPGGGGFRAGLDRIVRDFKWMYLFCVAVAAGMVYLAVYAPRGWRIEDFAAIVPVANWVGCHALLPFALGLF</sequence>
<feature type="domain" description="DUF7928" evidence="4">
    <location>
        <begin position="48"/>
        <end position="210"/>
    </location>
</feature>
<reference evidence="5 6" key="1">
    <citation type="submission" date="2016-10" db="EMBL/GenBank/DDBJ databases">
        <title>Proteomics and genomics reveal pathogen-plant mechanisms compatible with a hemibiotrophic lifestyle of Diplodia corticola.</title>
        <authorList>
            <person name="Fernandes I."/>
            <person name="De Jonge R."/>
            <person name="Van De Peer Y."/>
            <person name="Devreese B."/>
            <person name="Alves A."/>
            <person name="Esteves A.C."/>
        </authorList>
    </citation>
    <scope>NUCLEOTIDE SEQUENCE [LARGE SCALE GENOMIC DNA]</scope>
    <source>
        <strain evidence="5 6">CBS 112549</strain>
    </source>
</reference>
<dbReference type="PANTHER" id="PTHR35408:SF2">
    <property type="entry name" value="GLYCOSYLTRANSFERASE 2-LIKE DOMAIN-CONTAINING PROTEIN"/>
    <property type="match status" value="1"/>
</dbReference>
<dbReference type="RefSeq" id="XP_020126977.1">
    <property type="nucleotide sequence ID" value="XM_020277474.1"/>
</dbReference>
<feature type="transmembrane region" description="Helical" evidence="2">
    <location>
        <begin position="771"/>
        <end position="792"/>
    </location>
</feature>
<dbReference type="Proteomes" id="UP000183809">
    <property type="component" value="Unassembled WGS sequence"/>
</dbReference>
<keyword evidence="2" id="KW-0812">Transmembrane</keyword>
<feature type="transmembrane region" description="Helical" evidence="2">
    <location>
        <begin position="896"/>
        <end position="916"/>
    </location>
</feature>
<dbReference type="Pfam" id="PF13632">
    <property type="entry name" value="Glyco_trans_2_3"/>
    <property type="match status" value="1"/>
</dbReference>
<proteinExistence type="predicted"/>
<dbReference type="InterPro" id="IPR029044">
    <property type="entry name" value="Nucleotide-diphossugar_trans"/>
</dbReference>
<feature type="transmembrane region" description="Helical" evidence="2">
    <location>
        <begin position="317"/>
        <end position="342"/>
    </location>
</feature>
<accession>A0A1J9RT59</accession>
<evidence type="ECO:0000259" key="3">
    <source>
        <dbReference type="Pfam" id="PF13632"/>
    </source>
</evidence>
<dbReference type="OrthoDB" id="38531at2759"/>
<dbReference type="STRING" id="236234.A0A1J9RT59"/>
<evidence type="ECO:0000256" key="2">
    <source>
        <dbReference type="SAM" id="Phobius"/>
    </source>
</evidence>
<dbReference type="Gene3D" id="3.90.550.10">
    <property type="entry name" value="Spore Coat Polysaccharide Biosynthesis Protein SpsA, Chain A"/>
    <property type="match status" value="1"/>
</dbReference>
<feature type="transmembrane region" description="Helical" evidence="2">
    <location>
        <begin position="732"/>
        <end position="759"/>
    </location>
</feature>
<dbReference type="Pfam" id="PF25550">
    <property type="entry name" value="DUF7928"/>
    <property type="match status" value="1"/>
</dbReference>
<evidence type="ECO:0000259" key="4">
    <source>
        <dbReference type="Pfam" id="PF25550"/>
    </source>
</evidence>
<dbReference type="EMBL" id="MNUE01000057">
    <property type="protein sequence ID" value="OJD30717.1"/>
    <property type="molecule type" value="Genomic_DNA"/>
</dbReference>
<feature type="transmembrane region" description="Helical" evidence="2">
    <location>
        <begin position="813"/>
        <end position="836"/>
    </location>
</feature>
<feature type="transmembrane region" description="Helical" evidence="2">
    <location>
        <begin position="286"/>
        <end position="305"/>
    </location>
</feature>
<keyword evidence="5" id="KW-0808">Transferase</keyword>
<feature type="domain" description="Glycosyltransferase 2-like" evidence="3">
    <location>
        <begin position="541"/>
        <end position="755"/>
    </location>
</feature>
<feature type="region of interest" description="Disordered" evidence="1">
    <location>
        <begin position="1"/>
        <end position="24"/>
    </location>
</feature>
<keyword evidence="6" id="KW-1185">Reference proteome</keyword>
<comment type="caution">
    <text evidence="5">The sequence shown here is derived from an EMBL/GenBank/DDBJ whole genome shotgun (WGS) entry which is preliminary data.</text>
</comment>
<feature type="transmembrane region" description="Helical" evidence="2">
    <location>
        <begin position="868"/>
        <end position="887"/>
    </location>
</feature>
<evidence type="ECO:0000313" key="6">
    <source>
        <dbReference type="Proteomes" id="UP000183809"/>
    </source>
</evidence>
<name>A0A1J9RT59_9PEZI</name>
<dbReference type="GeneID" id="31017735"/>
<keyword evidence="2" id="KW-0472">Membrane</keyword>
<evidence type="ECO:0000256" key="1">
    <source>
        <dbReference type="SAM" id="MobiDB-lite"/>
    </source>
</evidence>
<dbReference type="SUPFAM" id="SSF53448">
    <property type="entry name" value="Nucleotide-diphospho-sugar transferases"/>
    <property type="match status" value="1"/>
</dbReference>
<dbReference type="InterPro" id="IPR001173">
    <property type="entry name" value="Glyco_trans_2-like"/>
</dbReference>
<evidence type="ECO:0000313" key="5">
    <source>
        <dbReference type="EMBL" id="OJD30717.1"/>
    </source>
</evidence>
<protein>
    <submittedName>
        <fullName evidence="5">Glycosyltransferase family 2 protein</fullName>
    </submittedName>
</protein>
<keyword evidence="2" id="KW-1133">Transmembrane helix</keyword>
<feature type="compositionally biased region" description="Polar residues" evidence="1">
    <location>
        <begin position="12"/>
        <end position="22"/>
    </location>
</feature>
<dbReference type="PANTHER" id="PTHR35408">
    <property type="entry name" value="CHROMOSOME 15, WHOLE GENOME SHOTGUN SEQUENCE"/>
    <property type="match status" value="1"/>
</dbReference>
<dbReference type="InterPro" id="IPR057688">
    <property type="entry name" value="DUF7928"/>
</dbReference>
<organism evidence="5 6">
    <name type="scientific">Diplodia corticola</name>
    <dbReference type="NCBI Taxonomy" id="236234"/>
    <lineage>
        <taxon>Eukaryota</taxon>
        <taxon>Fungi</taxon>
        <taxon>Dikarya</taxon>
        <taxon>Ascomycota</taxon>
        <taxon>Pezizomycotina</taxon>
        <taxon>Dothideomycetes</taxon>
        <taxon>Dothideomycetes incertae sedis</taxon>
        <taxon>Botryosphaeriales</taxon>
        <taxon>Botryosphaeriaceae</taxon>
        <taxon>Diplodia</taxon>
    </lineage>
</organism>
<dbReference type="GO" id="GO:0016740">
    <property type="term" value="F:transferase activity"/>
    <property type="evidence" value="ECO:0007669"/>
    <property type="project" value="UniProtKB-KW"/>
</dbReference>
<dbReference type="AlphaFoldDB" id="A0A1J9RT59"/>